<sequence>MPLDPELLTVLACPIDKGPLHVLDDEDALYNARLKRRYHVREGIAVMLVDESEVVSEAEHERIMAKIASTGVRTTGRA</sequence>
<name>A0A6J6FV08_9ZZZZ</name>
<accession>A0A6J6FV08</accession>
<dbReference type="EMBL" id="CAEZTS010000156">
    <property type="protein sequence ID" value="CAB4588458.1"/>
    <property type="molecule type" value="Genomic_DNA"/>
</dbReference>
<organism evidence="1">
    <name type="scientific">freshwater metagenome</name>
    <dbReference type="NCBI Taxonomy" id="449393"/>
    <lineage>
        <taxon>unclassified sequences</taxon>
        <taxon>metagenomes</taxon>
        <taxon>ecological metagenomes</taxon>
    </lineage>
</organism>
<evidence type="ECO:0000313" key="1">
    <source>
        <dbReference type="EMBL" id="CAB4588458.1"/>
    </source>
</evidence>
<reference evidence="1" key="1">
    <citation type="submission" date="2020-05" db="EMBL/GenBank/DDBJ databases">
        <authorList>
            <person name="Chiriac C."/>
            <person name="Salcher M."/>
            <person name="Ghai R."/>
            <person name="Kavagutti S V."/>
        </authorList>
    </citation>
    <scope>NUCLEOTIDE SEQUENCE</scope>
</reference>
<dbReference type="Pfam" id="PF03966">
    <property type="entry name" value="Trm112p"/>
    <property type="match status" value="1"/>
</dbReference>
<dbReference type="Gene3D" id="2.20.25.10">
    <property type="match status" value="1"/>
</dbReference>
<dbReference type="InterPro" id="IPR005651">
    <property type="entry name" value="Trm112-like"/>
</dbReference>
<gene>
    <name evidence="1" type="ORF">UFOPK1722_01507</name>
</gene>
<protein>
    <submittedName>
        <fullName evidence="1">Unannotated protein</fullName>
    </submittedName>
</protein>
<dbReference type="SUPFAM" id="SSF158997">
    <property type="entry name" value="Trm112p-like"/>
    <property type="match status" value="1"/>
</dbReference>
<proteinExistence type="predicted"/>
<dbReference type="AlphaFoldDB" id="A0A6J6FV08"/>